<evidence type="ECO:0000313" key="2">
    <source>
        <dbReference type="Proteomes" id="UP001319080"/>
    </source>
</evidence>
<name>A0AAP2E509_9BACT</name>
<dbReference type="RefSeq" id="WP_254087417.1">
    <property type="nucleotide sequence ID" value="NZ_JAHESE010000042.1"/>
</dbReference>
<reference evidence="1 2" key="1">
    <citation type="submission" date="2021-05" db="EMBL/GenBank/DDBJ databases">
        <title>A Polyphasic approach of four new species of the genus Ohtaekwangia: Ohtaekwangia histidinii sp. nov., Ohtaekwangia cretensis sp. nov., Ohtaekwangia indiensis sp. nov., Ohtaekwangia reichenbachii sp. nov. from diverse environment.</title>
        <authorList>
            <person name="Octaviana S."/>
        </authorList>
    </citation>
    <scope>NUCLEOTIDE SEQUENCE [LARGE SCALE GENOMIC DNA]</scope>
    <source>
        <strain evidence="1 2">PWU5</strain>
    </source>
</reference>
<protein>
    <submittedName>
        <fullName evidence="1">Uncharacterized protein</fullName>
    </submittedName>
</protein>
<sequence length="234" mass="26796">MEGQVPVAQRRQFMDTVYWHNSMYGPIDGNADYTHVFDMNADGATDYVYSGPGPGFDTKEMIAVFKINNMAFSVLGSLKSMDFESRVLKRLYFERTIETDSANVTQQISYEIDYNNKKPTLRKFFQSEMSDTTELPTSLYEKYPVRTFCSDSIIFSSRPQAIDATHSQFITTRRGLVLGEKIDSNNKKWLFIAITSTGEAMGSGDNIYQVGWTPETRRNDRKILAQALEMERDQ</sequence>
<dbReference type="AlphaFoldDB" id="A0AAP2E509"/>
<gene>
    <name evidence="1" type="ORF">KK062_26635</name>
</gene>
<organism evidence="1 2">
    <name type="scientific">Dawidia cretensis</name>
    <dbReference type="NCBI Taxonomy" id="2782350"/>
    <lineage>
        <taxon>Bacteria</taxon>
        <taxon>Pseudomonadati</taxon>
        <taxon>Bacteroidota</taxon>
        <taxon>Cytophagia</taxon>
        <taxon>Cytophagales</taxon>
        <taxon>Chryseotaleaceae</taxon>
        <taxon>Dawidia</taxon>
    </lineage>
</organism>
<dbReference type="EMBL" id="JAHESE010000042">
    <property type="protein sequence ID" value="MBT1711847.1"/>
    <property type="molecule type" value="Genomic_DNA"/>
</dbReference>
<comment type="caution">
    <text evidence="1">The sequence shown here is derived from an EMBL/GenBank/DDBJ whole genome shotgun (WGS) entry which is preliminary data.</text>
</comment>
<keyword evidence="2" id="KW-1185">Reference proteome</keyword>
<dbReference type="Proteomes" id="UP001319080">
    <property type="component" value="Unassembled WGS sequence"/>
</dbReference>
<proteinExistence type="predicted"/>
<evidence type="ECO:0000313" key="1">
    <source>
        <dbReference type="EMBL" id="MBT1711847.1"/>
    </source>
</evidence>
<accession>A0AAP2E509</accession>